<reference evidence="1 2" key="1">
    <citation type="journal article" date="2012" name="J. Bacteriol.">
        <title>Genome sequence of benzo(a)pyrene-degrading bacterium Novosphingobium pentaromativorans US6-1.</title>
        <authorList>
            <person name="Luo Y.R."/>
            <person name="Kang S.G."/>
            <person name="Kim S.J."/>
            <person name="Kim M.R."/>
            <person name="Li N."/>
            <person name="Lee J.H."/>
            <person name="Kwon K.K."/>
        </authorList>
    </citation>
    <scope>NUCLEOTIDE SEQUENCE [LARGE SCALE GENOMIC DNA]</scope>
    <source>
        <strain evidence="1 2">US6-1</strain>
    </source>
</reference>
<keyword evidence="1" id="KW-0560">Oxidoreductase</keyword>
<proteinExistence type="predicted"/>
<dbReference type="GO" id="GO:0051213">
    <property type="term" value="F:dioxygenase activity"/>
    <property type="evidence" value="ECO:0007669"/>
    <property type="project" value="UniProtKB-KW"/>
</dbReference>
<dbReference type="SUPFAM" id="SSF53213">
    <property type="entry name" value="LigB-like"/>
    <property type="match status" value="1"/>
</dbReference>
<dbReference type="eggNOG" id="COG3384">
    <property type="taxonomic scope" value="Bacteria"/>
</dbReference>
<gene>
    <name evidence="1" type="ORF">NSU_4945</name>
</gene>
<dbReference type="AlphaFoldDB" id="G6EKS4"/>
<dbReference type="EMBL" id="AGFM01000112">
    <property type="protein sequence ID" value="EHJ58098.1"/>
    <property type="molecule type" value="Genomic_DNA"/>
</dbReference>
<keyword evidence="1" id="KW-0223">Dioxygenase</keyword>
<dbReference type="Proteomes" id="UP000004030">
    <property type="component" value="Unassembled WGS sequence"/>
</dbReference>
<evidence type="ECO:0000313" key="2">
    <source>
        <dbReference type="Proteomes" id="UP000004030"/>
    </source>
</evidence>
<name>G6EKS4_9SPHN</name>
<accession>G6EKS4</accession>
<comment type="caution">
    <text evidence="1">The sequence shown here is derived from an EMBL/GenBank/DDBJ whole genome shotgun (WGS) entry which is preliminary data.</text>
</comment>
<keyword evidence="2" id="KW-1185">Reference proteome</keyword>
<dbReference type="PATRIC" id="fig|1088721.3.peg.4853"/>
<evidence type="ECO:0000313" key="1">
    <source>
        <dbReference type="EMBL" id="EHJ58098.1"/>
    </source>
</evidence>
<dbReference type="Gene3D" id="3.40.830.10">
    <property type="entry name" value="LigB-like"/>
    <property type="match status" value="1"/>
</dbReference>
<organism evidence="1 2">
    <name type="scientific">Novosphingobium pentaromativorans US6-1</name>
    <dbReference type="NCBI Taxonomy" id="1088721"/>
    <lineage>
        <taxon>Bacteria</taxon>
        <taxon>Pseudomonadati</taxon>
        <taxon>Pseudomonadota</taxon>
        <taxon>Alphaproteobacteria</taxon>
        <taxon>Sphingomonadales</taxon>
        <taxon>Sphingomonadaceae</taxon>
        <taxon>Novosphingobium</taxon>
    </lineage>
</organism>
<sequence>MLAISDEEILRESGNGGMEIKNWYCALGALPQAKGEIIAYEAMEAWLTGMGFAELKNAA</sequence>
<dbReference type="STRING" id="1088721.JI59_12230"/>
<protein>
    <submittedName>
        <fullName evidence="1">Extradiol dioxygenase</fullName>
    </submittedName>
</protein>